<dbReference type="SUPFAM" id="SSF52047">
    <property type="entry name" value="RNI-like"/>
    <property type="match status" value="1"/>
</dbReference>
<feature type="compositionally biased region" description="Polar residues" evidence="1">
    <location>
        <begin position="1221"/>
        <end position="1238"/>
    </location>
</feature>
<sequence>MADQVSNEYDTGVSNGDVDWLFRGKSKKLTKKMNNCSVSGDKEKKGGLSDDGGAFEKRNEGDSRDSEENSRKASEKPAGHSSSDLLSPPQEQQVKKDHDLPKTTQLKQQLPLQPQPPPEKKKLDLFKLGGRSRSSSTGSTNLEKYDISLTHVPKRRSSVAVSPVPSHSSGSSTTHSASANVLDSLDNSPGVSRSNSTSGKRSLFSSISAKFKSNSAGSASSQSSNNVSPTTSKLNPNLLGASYNSNNPPSQDLTTLVDKPPSGIPVNSRRKNSIQAFKSSHQQPSKSADNKVVSNKKLSKSDNPLDELNNIKLRRITFAVDKLAFDPQQQIPSRRPKKGNVLIPEDIVAPPPRLSQGISLSDTNGNKTNAQPDNKYSEKELSRAIEAQKRALIEAEKHADEAHLSARRIAHEVSTFRQRRNSKQKEEEEEEEVDKSFSHDMENVEIDKPLHVHENHFDNMDPADQEGSGHSHTDLEEKNLIENLSLETIYTRCCHLREILPIPATLKQLKNKTKPLPVLKLLNPKPTLIDVLSFSDFIAITPINTVIFDNVTMTTEMLQHFLSSLVNNNFVEKLSLRNVAIDEVGWKFLCKFLSKSQSIKKLDISQQRIKSDTKKSCIRSSMNWNLFIQSLILRGGIEELVINGCKLSDETFKDLIENAVRLSTYRLGIASIELNQFKANIVADWITDEKSKCVGVDIAFNDLSKGQLIPFINAFYKGNLKLIFFSLNSTKLTDIDQASELIRSLSYVKTLRFLDLSSLPDLFPGIISRLKKYLPQFPSLRRIQFDLNELSSLSIGAIADILPKIEGLVHVSFLGNKDINHGSAATLYTAVKLSKSIFTLDLDYDLIPDALSQRIAFYLMRNMDKSMNSDGVINNSENANEEELMFDGSLLMETAEKLIIENDKNADTKVDLKIQKIITNALIERTRAVRTDLHQNIDNLFQKRNQGTLSLEDKETLLRLCLLDASLEKVVHMFEERSKAYKTGNSPSLQASPSPSFKISDDNPNNSQIVQNSEGATKHEQINPATVTNSNLKIDLQGRDALHENSNELITAGPILSPQNVERLNIPSYFPSTEQTFQPHQVVIDSSSDGRNVPIDNLTGRPVLMKSISQTSLHAKELEQEEGELHRWGVFIEQRNNSENDSTKITDPKANTDSQQQNKREVPTLNVLPSGSELRDAIIAAKGIESITDLIDNINDNRISIENIYKIEDMSGQSHNEKLRTSNPDINSQPSLQQTNRSAHLKQGSLPYKEDNGSIDSMENQKSCESSCVNQSNNTCNCQDQRDNAVVDEVYDKLLNDAQRVRSNKQE</sequence>
<feature type="compositionally biased region" description="Polar residues" evidence="1">
    <location>
        <begin position="356"/>
        <end position="374"/>
    </location>
</feature>
<dbReference type="EMBL" id="LMYN01000027">
    <property type="protein sequence ID" value="KSA02414.1"/>
    <property type="molecule type" value="Genomic_DNA"/>
</dbReference>
<feature type="compositionally biased region" description="Polar residues" evidence="1">
    <location>
        <begin position="80"/>
        <end position="92"/>
    </location>
</feature>
<evidence type="ECO:0008006" key="4">
    <source>
        <dbReference type="Google" id="ProtNLM"/>
    </source>
</evidence>
<feature type="compositionally biased region" description="Low complexity" evidence="1">
    <location>
        <begin position="213"/>
        <end position="228"/>
    </location>
</feature>
<accession>A0A0V1Q1L4</accession>
<organism evidence="2 3">
    <name type="scientific">Debaryomyces fabryi</name>
    <dbReference type="NCBI Taxonomy" id="58627"/>
    <lineage>
        <taxon>Eukaryota</taxon>
        <taxon>Fungi</taxon>
        <taxon>Dikarya</taxon>
        <taxon>Ascomycota</taxon>
        <taxon>Saccharomycotina</taxon>
        <taxon>Pichiomycetes</taxon>
        <taxon>Debaryomycetaceae</taxon>
        <taxon>Debaryomyces</taxon>
    </lineage>
</organism>
<feature type="region of interest" description="Disordered" evidence="1">
    <location>
        <begin position="1134"/>
        <end position="1161"/>
    </location>
</feature>
<feature type="compositionally biased region" description="Low complexity" evidence="1">
    <location>
        <begin position="158"/>
        <end position="179"/>
    </location>
</feature>
<evidence type="ECO:0000313" key="2">
    <source>
        <dbReference type="EMBL" id="KSA02414.1"/>
    </source>
</evidence>
<feature type="region of interest" description="Disordered" evidence="1">
    <location>
        <begin position="1"/>
        <end position="201"/>
    </location>
</feature>
<reference evidence="2 3" key="1">
    <citation type="submission" date="2015-11" db="EMBL/GenBank/DDBJ databases">
        <title>The genome of Debaryomyces fabryi.</title>
        <authorList>
            <person name="Tafer H."/>
            <person name="Lopandic K."/>
        </authorList>
    </citation>
    <scope>NUCLEOTIDE SEQUENCE [LARGE SCALE GENOMIC DNA]</scope>
    <source>
        <strain evidence="2 3">CBS 789</strain>
    </source>
</reference>
<feature type="compositionally biased region" description="Polar residues" evidence="1">
    <location>
        <begin position="242"/>
        <end position="254"/>
    </location>
</feature>
<feature type="region of interest" description="Disordered" evidence="1">
    <location>
        <begin position="347"/>
        <end position="380"/>
    </location>
</feature>
<feature type="region of interest" description="Disordered" evidence="1">
    <location>
        <begin position="1212"/>
        <end position="1260"/>
    </location>
</feature>
<name>A0A0V1Q1L4_9ASCO</name>
<feature type="compositionally biased region" description="Basic and acidic residues" evidence="1">
    <location>
        <begin position="40"/>
        <end position="78"/>
    </location>
</feature>
<feature type="region of interest" description="Disordered" evidence="1">
    <location>
        <begin position="415"/>
        <end position="437"/>
    </location>
</feature>
<feature type="region of interest" description="Disordered" evidence="1">
    <location>
        <begin position="213"/>
        <end position="305"/>
    </location>
</feature>
<protein>
    <recommendedName>
        <fullName evidence="4">GLC7-interacting protein 3</fullName>
    </recommendedName>
</protein>
<evidence type="ECO:0000313" key="3">
    <source>
        <dbReference type="Proteomes" id="UP000054251"/>
    </source>
</evidence>
<feature type="compositionally biased region" description="Polar residues" evidence="1">
    <location>
        <begin position="1148"/>
        <end position="1157"/>
    </location>
</feature>
<keyword evidence="3" id="KW-1185">Reference proteome</keyword>
<gene>
    <name evidence="2" type="ORF">AC631_01783</name>
</gene>
<feature type="region of interest" description="Disordered" evidence="1">
    <location>
        <begin position="981"/>
        <end position="1030"/>
    </location>
</feature>
<feature type="compositionally biased region" description="Basic and acidic residues" evidence="1">
    <location>
        <begin position="1136"/>
        <end position="1147"/>
    </location>
</feature>
<feature type="compositionally biased region" description="Low complexity" evidence="1">
    <location>
        <begin position="129"/>
        <end position="140"/>
    </location>
</feature>
<feature type="compositionally biased region" description="Polar residues" evidence="1">
    <location>
        <begin position="273"/>
        <end position="287"/>
    </location>
</feature>
<feature type="compositionally biased region" description="Polar residues" evidence="1">
    <location>
        <begin position="983"/>
        <end position="1015"/>
    </location>
</feature>
<dbReference type="OrthoDB" id="8436363at2759"/>
<dbReference type="Gene3D" id="3.80.10.10">
    <property type="entry name" value="Ribonuclease Inhibitor"/>
    <property type="match status" value="1"/>
</dbReference>
<dbReference type="GeneID" id="26838792"/>
<dbReference type="Proteomes" id="UP000054251">
    <property type="component" value="Unassembled WGS sequence"/>
</dbReference>
<dbReference type="InterPro" id="IPR032675">
    <property type="entry name" value="LRR_dom_sf"/>
</dbReference>
<comment type="caution">
    <text evidence="2">The sequence shown here is derived from an EMBL/GenBank/DDBJ whole genome shotgun (WGS) entry which is preliminary data.</text>
</comment>
<feature type="compositionally biased region" description="Polar residues" evidence="1">
    <location>
        <begin position="185"/>
        <end position="201"/>
    </location>
</feature>
<proteinExistence type="predicted"/>
<feature type="compositionally biased region" description="Polar residues" evidence="1">
    <location>
        <begin position="1"/>
        <end position="14"/>
    </location>
</feature>
<dbReference type="RefSeq" id="XP_015468516.1">
    <property type="nucleotide sequence ID" value="XM_015610613.1"/>
</dbReference>
<evidence type="ECO:0000256" key="1">
    <source>
        <dbReference type="SAM" id="MobiDB-lite"/>
    </source>
</evidence>
<feature type="compositionally biased region" description="Low complexity" evidence="1">
    <location>
        <begin position="102"/>
        <end position="112"/>
    </location>
</feature>